<gene>
    <name evidence="8" type="ORF">RIF29_22681</name>
</gene>
<comment type="caution">
    <text evidence="8">The sequence shown here is derived from an EMBL/GenBank/DDBJ whole genome shotgun (WGS) entry which is preliminary data.</text>
</comment>
<reference evidence="8 9" key="1">
    <citation type="submission" date="2024-01" db="EMBL/GenBank/DDBJ databases">
        <title>The genomes of 5 underutilized Papilionoideae crops provide insights into root nodulation and disease resistanc.</title>
        <authorList>
            <person name="Yuan L."/>
        </authorList>
    </citation>
    <scope>NUCLEOTIDE SEQUENCE [LARGE SCALE GENOMIC DNA]</scope>
    <source>
        <strain evidence="8">ZHUSHIDOU_FW_LH</strain>
        <tissue evidence="8">Leaf</tissue>
    </source>
</reference>
<dbReference type="EMBL" id="JAYWIO010000004">
    <property type="protein sequence ID" value="KAK7269890.1"/>
    <property type="molecule type" value="Genomic_DNA"/>
</dbReference>
<dbReference type="GO" id="GO:0046983">
    <property type="term" value="F:protein dimerization activity"/>
    <property type="evidence" value="ECO:0007669"/>
    <property type="project" value="InterPro"/>
</dbReference>
<dbReference type="GO" id="GO:0000981">
    <property type="term" value="F:DNA-binding transcription factor activity, RNA polymerase II-specific"/>
    <property type="evidence" value="ECO:0007669"/>
    <property type="project" value="TreeGrafter"/>
</dbReference>
<keyword evidence="5" id="KW-0539">Nucleus</keyword>
<sequence>MPNPNTNSNSRKGRGRQKIEIKKITNERNLHVTFCQRRSGLFKKASELSTLCGAQVAIIIFSPTDKAFTFGHPSVNAVIDRYDMWGPPPPHNPRTIQFIEAHRDAVIRELNSNLTQINAEMEIQKKYGEALNMYLKEAREKFWWASPIEDMSDTELDQFQAALENMKKSIMENAPSNPTPLFYAGGSSSSNNNPMLLHHQPPSAPPSSPRLFFPVHPSQMQQQNSSPMLPNNVLGGGAMMMPQPNFNNMGGGFGTASGFF</sequence>
<keyword evidence="3" id="KW-0238">DNA-binding</keyword>
<dbReference type="SUPFAM" id="SSF55455">
    <property type="entry name" value="SRF-like"/>
    <property type="match status" value="1"/>
</dbReference>
<dbReference type="InterPro" id="IPR002100">
    <property type="entry name" value="TF_MADSbox"/>
</dbReference>
<dbReference type="SMART" id="SM00432">
    <property type="entry name" value="MADS"/>
    <property type="match status" value="1"/>
</dbReference>
<dbReference type="GO" id="GO:0005634">
    <property type="term" value="C:nucleus"/>
    <property type="evidence" value="ECO:0007669"/>
    <property type="project" value="UniProtKB-SubCell"/>
</dbReference>
<dbReference type="GO" id="GO:0000978">
    <property type="term" value="F:RNA polymerase II cis-regulatory region sequence-specific DNA binding"/>
    <property type="evidence" value="ECO:0007669"/>
    <property type="project" value="TreeGrafter"/>
</dbReference>
<evidence type="ECO:0000313" key="9">
    <source>
        <dbReference type="Proteomes" id="UP001372338"/>
    </source>
</evidence>
<organism evidence="8 9">
    <name type="scientific">Crotalaria pallida</name>
    <name type="common">Smooth rattlebox</name>
    <name type="synonym">Crotalaria striata</name>
    <dbReference type="NCBI Taxonomy" id="3830"/>
    <lineage>
        <taxon>Eukaryota</taxon>
        <taxon>Viridiplantae</taxon>
        <taxon>Streptophyta</taxon>
        <taxon>Embryophyta</taxon>
        <taxon>Tracheophyta</taxon>
        <taxon>Spermatophyta</taxon>
        <taxon>Magnoliopsida</taxon>
        <taxon>eudicotyledons</taxon>
        <taxon>Gunneridae</taxon>
        <taxon>Pentapetalae</taxon>
        <taxon>rosids</taxon>
        <taxon>fabids</taxon>
        <taxon>Fabales</taxon>
        <taxon>Fabaceae</taxon>
        <taxon>Papilionoideae</taxon>
        <taxon>50 kb inversion clade</taxon>
        <taxon>genistoids sensu lato</taxon>
        <taxon>core genistoids</taxon>
        <taxon>Crotalarieae</taxon>
        <taxon>Crotalaria</taxon>
    </lineage>
</organism>
<dbReference type="Pfam" id="PF00319">
    <property type="entry name" value="SRF-TF"/>
    <property type="match status" value="1"/>
</dbReference>
<dbReference type="PROSITE" id="PS50066">
    <property type="entry name" value="MADS_BOX_2"/>
    <property type="match status" value="1"/>
</dbReference>
<accession>A0AAN9IAI3</accession>
<dbReference type="PANTHER" id="PTHR11945">
    <property type="entry name" value="MADS BOX PROTEIN"/>
    <property type="match status" value="1"/>
</dbReference>
<name>A0AAN9IAI3_CROPI</name>
<keyword evidence="4" id="KW-0804">Transcription</keyword>
<dbReference type="Gene3D" id="3.40.1810.10">
    <property type="entry name" value="Transcription factor, MADS-box"/>
    <property type="match status" value="1"/>
</dbReference>
<dbReference type="CDD" id="cd00265">
    <property type="entry name" value="MADS_MEF2_like"/>
    <property type="match status" value="1"/>
</dbReference>
<keyword evidence="2" id="KW-0805">Transcription regulation</keyword>
<evidence type="ECO:0000256" key="5">
    <source>
        <dbReference type="ARBA" id="ARBA00023242"/>
    </source>
</evidence>
<evidence type="ECO:0000313" key="8">
    <source>
        <dbReference type="EMBL" id="KAK7269890.1"/>
    </source>
</evidence>
<dbReference type="AlphaFoldDB" id="A0AAN9IAI3"/>
<dbReference type="Proteomes" id="UP001372338">
    <property type="component" value="Unassembled WGS sequence"/>
</dbReference>
<dbReference type="Gene3D" id="6.10.140.920">
    <property type="match status" value="1"/>
</dbReference>
<dbReference type="InterPro" id="IPR036879">
    <property type="entry name" value="TF_MADSbox_sf"/>
</dbReference>
<dbReference type="PANTHER" id="PTHR11945:SF776">
    <property type="entry name" value="AGAMOUS-LIKE 50-RELATED"/>
    <property type="match status" value="1"/>
</dbReference>
<dbReference type="GO" id="GO:0045944">
    <property type="term" value="P:positive regulation of transcription by RNA polymerase II"/>
    <property type="evidence" value="ECO:0007669"/>
    <property type="project" value="InterPro"/>
</dbReference>
<keyword evidence="9" id="KW-1185">Reference proteome</keyword>
<protein>
    <recommendedName>
        <fullName evidence="7">MADS-box domain-containing protein</fullName>
    </recommendedName>
</protein>
<proteinExistence type="predicted"/>
<evidence type="ECO:0000256" key="4">
    <source>
        <dbReference type="ARBA" id="ARBA00023163"/>
    </source>
</evidence>
<dbReference type="PRINTS" id="PR00404">
    <property type="entry name" value="MADSDOMAIN"/>
</dbReference>
<evidence type="ECO:0000259" key="7">
    <source>
        <dbReference type="PROSITE" id="PS50066"/>
    </source>
</evidence>
<evidence type="ECO:0000256" key="2">
    <source>
        <dbReference type="ARBA" id="ARBA00023015"/>
    </source>
</evidence>
<dbReference type="FunFam" id="3.40.1810.10:FF:000006">
    <property type="entry name" value="Agamous-like MADS-box protein AGL62"/>
    <property type="match status" value="1"/>
</dbReference>
<comment type="subcellular location">
    <subcellularLocation>
        <location evidence="1">Nucleus</location>
    </subcellularLocation>
</comment>
<evidence type="ECO:0000256" key="6">
    <source>
        <dbReference type="SAM" id="MobiDB-lite"/>
    </source>
</evidence>
<evidence type="ECO:0000256" key="3">
    <source>
        <dbReference type="ARBA" id="ARBA00023125"/>
    </source>
</evidence>
<feature type="region of interest" description="Disordered" evidence="6">
    <location>
        <begin position="187"/>
        <end position="207"/>
    </location>
</feature>
<dbReference type="InterPro" id="IPR033896">
    <property type="entry name" value="MEF2-like_N"/>
</dbReference>
<evidence type="ECO:0000256" key="1">
    <source>
        <dbReference type="ARBA" id="ARBA00004123"/>
    </source>
</evidence>
<feature type="domain" description="MADS-box" evidence="7">
    <location>
        <begin position="14"/>
        <end position="74"/>
    </location>
</feature>